<proteinExistence type="predicted"/>
<protein>
    <submittedName>
        <fullName evidence="2">Uncharacterized protein</fullName>
    </submittedName>
</protein>
<evidence type="ECO:0000256" key="1">
    <source>
        <dbReference type="SAM" id="MobiDB-lite"/>
    </source>
</evidence>
<dbReference type="EMBL" id="MU864428">
    <property type="protein sequence ID" value="KAK4186224.1"/>
    <property type="molecule type" value="Genomic_DNA"/>
</dbReference>
<reference evidence="2" key="2">
    <citation type="submission" date="2023-05" db="EMBL/GenBank/DDBJ databases">
        <authorList>
            <consortium name="Lawrence Berkeley National Laboratory"/>
            <person name="Steindorff A."/>
            <person name="Hensen N."/>
            <person name="Bonometti L."/>
            <person name="Westerberg I."/>
            <person name="Brannstrom I.O."/>
            <person name="Guillou S."/>
            <person name="Cros-Aarteil S."/>
            <person name="Calhoun S."/>
            <person name="Haridas S."/>
            <person name="Kuo A."/>
            <person name="Mondo S."/>
            <person name="Pangilinan J."/>
            <person name="Riley R."/>
            <person name="Labutti K."/>
            <person name="Andreopoulos B."/>
            <person name="Lipzen A."/>
            <person name="Chen C."/>
            <person name="Yanf M."/>
            <person name="Daum C."/>
            <person name="Ng V."/>
            <person name="Clum A."/>
            <person name="Ohm R."/>
            <person name="Martin F."/>
            <person name="Silar P."/>
            <person name="Natvig D."/>
            <person name="Lalanne C."/>
            <person name="Gautier V."/>
            <person name="Ament-Velasquez S.L."/>
            <person name="Kruys A."/>
            <person name="Hutchinson M.I."/>
            <person name="Powell A.J."/>
            <person name="Barry K."/>
            <person name="Miller A.N."/>
            <person name="Grigoriev I.V."/>
            <person name="Debuchy R."/>
            <person name="Gladieux P."/>
            <person name="Thoren M.H."/>
            <person name="Johannesson H."/>
        </authorList>
    </citation>
    <scope>NUCLEOTIDE SEQUENCE</scope>
    <source>
        <strain evidence="2">PSN309</strain>
    </source>
</reference>
<dbReference type="AlphaFoldDB" id="A0AAN6WQK0"/>
<accession>A0AAN6WQK0</accession>
<gene>
    <name evidence="2" type="ORF">QBC35DRAFT_274537</name>
</gene>
<evidence type="ECO:0000313" key="3">
    <source>
        <dbReference type="Proteomes" id="UP001302126"/>
    </source>
</evidence>
<keyword evidence="3" id="KW-1185">Reference proteome</keyword>
<name>A0AAN6WQK0_9PEZI</name>
<dbReference type="Proteomes" id="UP001302126">
    <property type="component" value="Unassembled WGS sequence"/>
</dbReference>
<evidence type="ECO:0000313" key="2">
    <source>
        <dbReference type="EMBL" id="KAK4186224.1"/>
    </source>
</evidence>
<feature type="region of interest" description="Disordered" evidence="1">
    <location>
        <begin position="133"/>
        <end position="167"/>
    </location>
</feature>
<organism evidence="2 3">
    <name type="scientific">Podospora australis</name>
    <dbReference type="NCBI Taxonomy" id="1536484"/>
    <lineage>
        <taxon>Eukaryota</taxon>
        <taxon>Fungi</taxon>
        <taxon>Dikarya</taxon>
        <taxon>Ascomycota</taxon>
        <taxon>Pezizomycotina</taxon>
        <taxon>Sordariomycetes</taxon>
        <taxon>Sordariomycetidae</taxon>
        <taxon>Sordariales</taxon>
        <taxon>Podosporaceae</taxon>
        <taxon>Podospora</taxon>
    </lineage>
</organism>
<sequence>MCRCSHTRFQHDQGDVWPRLTRGAFESSLSISLAMLKRQCEQQHTSKGSWVAGNLVMIGVNGTLLRHDHQRTYIRYQSAASQEHSSFYSVIERRFSTQTPFIMYNSQSYKHHSDRLQPLRHLHYLPPLCSRSSRITRSQAPTRQKRQDQQRGPRLSALQPRAQRSRPLSSKTMHLYCTVYVSHLCRNSVLNIGGGKGGSKKRERRTGSCCGRNSTSRVDRRRRDGQCYTRDGACRGGREGGGLPCCEACRDEEEDGVGTHIWRCWV</sequence>
<reference evidence="2" key="1">
    <citation type="journal article" date="2023" name="Mol. Phylogenet. Evol.">
        <title>Genome-scale phylogeny and comparative genomics of the fungal order Sordariales.</title>
        <authorList>
            <person name="Hensen N."/>
            <person name="Bonometti L."/>
            <person name="Westerberg I."/>
            <person name="Brannstrom I.O."/>
            <person name="Guillou S."/>
            <person name="Cros-Aarteil S."/>
            <person name="Calhoun S."/>
            <person name="Haridas S."/>
            <person name="Kuo A."/>
            <person name="Mondo S."/>
            <person name="Pangilinan J."/>
            <person name="Riley R."/>
            <person name="LaButti K."/>
            <person name="Andreopoulos B."/>
            <person name="Lipzen A."/>
            <person name="Chen C."/>
            <person name="Yan M."/>
            <person name="Daum C."/>
            <person name="Ng V."/>
            <person name="Clum A."/>
            <person name="Steindorff A."/>
            <person name="Ohm R.A."/>
            <person name="Martin F."/>
            <person name="Silar P."/>
            <person name="Natvig D.O."/>
            <person name="Lalanne C."/>
            <person name="Gautier V."/>
            <person name="Ament-Velasquez S.L."/>
            <person name="Kruys A."/>
            <person name="Hutchinson M.I."/>
            <person name="Powell A.J."/>
            <person name="Barry K."/>
            <person name="Miller A.N."/>
            <person name="Grigoriev I.V."/>
            <person name="Debuchy R."/>
            <person name="Gladieux P."/>
            <person name="Hiltunen Thoren M."/>
            <person name="Johannesson H."/>
        </authorList>
    </citation>
    <scope>NUCLEOTIDE SEQUENCE</scope>
    <source>
        <strain evidence="2">PSN309</strain>
    </source>
</reference>
<feature type="compositionally biased region" description="Polar residues" evidence="1">
    <location>
        <begin position="133"/>
        <end position="142"/>
    </location>
</feature>
<comment type="caution">
    <text evidence="2">The sequence shown here is derived from an EMBL/GenBank/DDBJ whole genome shotgun (WGS) entry which is preliminary data.</text>
</comment>
<feature type="region of interest" description="Disordered" evidence="1">
    <location>
        <begin position="194"/>
        <end position="216"/>
    </location>
</feature>